<dbReference type="Proteomes" id="UP001549104">
    <property type="component" value="Unassembled WGS sequence"/>
</dbReference>
<feature type="domain" description="EAL" evidence="3">
    <location>
        <begin position="321"/>
        <end position="574"/>
    </location>
</feature>
<feature type="domain" description="PAS" evidence="1">
    <location>
        <begin position="37"/>
        <end position="80"/>
    </location>
</feature>
<dbReference type="PROSITE" id="PS50112">
    <property type="entry name" value="PAS"/>
    <property type="match status" value="1"/>
</dbReference>
<dbReference type="InterPro" id="IPR052155">
    <property type="entry name" value="Biofilm_reg_signaling"/>
</dbReference>
<dbReference type="InterPro" id="IPR001633">
    <property type="entry name" value="EAL_dom"/>
</dbReference>
<evidence type="ECO:0000313" key="6">
    <source>
        <dbReference type="Proteomes" id="UP001549104"/>
    </source>
</evidence>
<dbReference type="CDD" id="cd01948">
    <property type="entry name" value="EAL"/>
    <property type="match status" value="1"/>
</dbReference>
<dbReference type="Gene3D" id="3.30.70.270">
    <property type="match status" value="1"/>
</dbReference>
<dbReference type="PROSITE" id="PS50887">
    <property type="entry name" value="GGDEF"/>
    <property type="match status" value="1"/>
</dbReference>
<dbReference type="Gene3D" id="3.30.450.20">
    <property type="entry name" value="PAS domain"/>
    <property type="match status" value="1"/>
</dbReference>
<dbReference type="InterPro" id="IPR043128">
    <property type="entry name" value="Rev_trsase/Diguanyl_cyclase"/>
</dbReference>
<gene>
    <name evidence="5" type="ORF">ABIC55_002461</name>
</gene>
<dbReference type="SUPFAM" id="SSF141868">
    <property type="entry name" value="EAL domain-like"/>
    <property type="match status" value="1"/>
</dbReference>
<dbReference type="PANTHER" id="PTHR44757:SF2">
    <property type="entry name" value="BIOFILM ARCHITECTURE MAINTENANCE PROTEIN MBAA"/>
    <property type="match status" value="1"/>
</dbReference>
<evidence type="ECO:0000259" key="1">
    <source>
        <dbReference type="PROSITE" id="PS50112"/>
    </source>
</evidence>
<dbReference type="Pfam" id="PF13426">
    <property type="entry name" value="PAS_9"/>
    <property type="match status" value="1"/>
</dbReference>
<dbReference type="RefSeq" id="WP_354313298.1">
    <property type="nucleotide sequence ID" value="NZ_JBEPME010000003.1"/>
</dbReference>
<name>A0ABV2K8G2_SPOPS</name>
<dbReference type="PROSITE" id="PS50883">
    <property type="entry name" value="EAL"/>
    <property type="match status" value="1"/>
</dbReference>
<dbReference type="SUPFAM" id="SSF55073">
    <property type="entry name" value="Nucleotide cyclase"/>
    <property type="match status" value="1"/>
</dbReference>
<dbReference type="InterPro" id="IPR000160">
    <property type="entry name" value="GGDEF_dom"/>
</dbReference>
<dbReference type="InterPro" id="IPR035919">
    <property type="entry name" value="EAL_sf"/>
</dbReference>
<dbReference type="NCBIfam" id="TIGR00254">
    <property type="entry name" value="GGDEF"/>
    <property type="match status" value="1"/>
</dbReference>
<comment type="caution">
    <text evidence="5">The sequence shown here is derived from an EMBL/GenBank/DDBJ whole genome shotgun (WGS) entry which is preliminary data.</text>
</comment>
<dbReference type="SUPFAM" id="SSF55785">
    <property type="entry name" value="PYP-like sensor domain (PAS domain)"/>
    <property type="match status" value="1"/>
</dbReference>
<dbReference type="InterPro" id="IPR029787">
    <property type="entry name" value="Nucleotide_cyclase"/>
</dbReference>
<dbReference type="EMBL" id="JBEPME010000003">
    <property type="protein sequence ID" value="MET3657374.1"/>
    <property type="molecule type" value="Genomic_DNA"/>
</dbReference>
<dbReference type="Pfam" id="PF00990">
    <property type="entry name" value="GGDEF"/>
    <property type="match status" value="1"/>
</dbReference>
<dbReference type="PANTHER" id="PTHR44757">
    <property type="entry name" value="DIGUANYLATE CYCLASE DGCP"/>
    <property type="match status" value="1"/>
</dbReference>
<accession>A0ABV2K8G2</accession>
<evidence type="ECO:0000259" key="3">
    <source>
        <dbReference type="PROSITE" id="PS50883"/>
    </source>
</evidence>
<reference evidence="5 6" key="1">
    <citation type="submission" date="2024-06" db="EMBL/GenBank/DDBJ databases">
        <title>Sorghum-associated microbial communities from plants grown in Nebraska, USA.</title>
        <authorList>
            <person name="Schachtman D."/>
        </authorList>
    </citation>
    <scope>NUCLEOTIDE SEQUENCE [LARGE SCALE GENOMIC DNA]</scope>
    <source>
        <strain evidence="5 6">1288</strain>
    </source>
</reference>
<dbReference type="SMART" id="SM00267">
    <property type="entry name" value="GGDEF"/>
    <property type="match status" value="1"/>
</dbReference>
<organism evidence="5 6">
    <name type="scientific">Sporosarcina psychrophila</name>
    <name type="common">Bacillus psychrophilus</name>
    <dbReference type="NCBI Taxonomy" id="1476"/>
    <lineage>
        <taxon>Bacteria</taxon>
        <taxon>Bacillati</taxon>
        <taxon>Bacillota</taxon>
        <taxon>Bacilli</taxon>
        <taxon>Bacillales</taxon>
        <taxon>Caryophanaceae</taxon>
        <taxon>Sporosarcina</taxon>
    </lineage>
</organism>
<dbReference type="CDD" id="cd01949">
    <property type="entry name" value="GGDEF"/>
    <property type="match status" value="1"/>
</dbReference>
<dbReference type="InterPro" id="IPR000014">
    <property type="entry name" value="PAS"/>
</dbReference>
<dbReference type="InterPro" id="IPR000700">
    <property type="entry name" value="PAS-assoc_C"/>
</dbReference>
<evidence type="ECO:0000313" key="5">
    <source>
        <dbReference type="EMBL" id="MET3657374.1"/>
    </source>
</evidence>
<dbReference type="PROSITE" id="PS50113">
    <property type="entry name" value="PAC"/>
    <property type="match status" value="1"/>
</dbReference>
<dbReference type="CDD" id="cd00130">
    <property type="entry name" value="PAS"/>
    <property type="match status" value="1"/>
</dbReference>
<dbReference type="NCBIfam" id="TIGR00229">
    <property type="entry name" value="sensory_box"/>
    <property type="match status" value="1"/>
</dbReference>
<dbReference type="InterPro" id="IPR001610">
    <property type="entry name" value="PAC"/>
</dbReference>
<protein>
    <submittedName>
        <fullName evidence="5">Diguanylate cyclase (GGDEF)-like protein/PAS domain S-box-containing protein</fullName>
    </submittedName>
</protein>
<dbReference type="InterPro" id="IPR035965">
    <property type="entry name" value="PAS-like_dom_sf"/>
</dbReference>
<dbReference type="Pfam" id="PF00563">
    <property type="entry name" value="EAL"/>
    <property type="match status" value="1"/>
</dbReference>
<proteinExistence type="predicted"/>
<dbReference type="SMART" id="SM00052">
    <property type="entry name" value="EAL"/>
    <property type="match status" value="1"/>
</dbReference>
<evidence type="ECO:0000259" key="2">
    <source>
        <dbReference type="PROSITE" id="PS50113"/>
    </source>
</evidence>
<dbReference type="Gene3D" id="3.20.20.450">
    <property type="entry name" value="EAL domain"/>
    <property type="match status" value="1"/>
</dbReference>
<feature type="domain" description="GGDEF" evidence="4">
    <location>
        <begin position="179"/>
        <end position="312"/>
    </location>
</feature>
<keyword evidence="6" id="KW-1185">Reference proteome</keyword>
<dbReference type="SMART" id="SM00086">
    <property type="entry name" value="PAC"/>
    <property type="match status" value="1"/>
</dbReference>
<evidence type="ECO:0000259" key="4">
    <source>
        <dbReference type="PROSITE" id="PS50887"/>
    </source>
</evidence>
<sequence length="583" mass="66202">MQGNNKMVDDLIRHDGSHSPEKMLRDIAYALDQSAIVAVTDQTGKIVYVNELFTKIAQYSVEELVGADHRIINSGFHPSSFFKELWATIGRENTWRGEICNKAKDGSYYWVDTMIVPFLNDNGKPYQYISIRYDITKSKESERMIRDLAYNDQLTSLPNRTSFRKMFYQEIEVAKKQRTKRACIYMNVDRLRYVNDSLGHEVGDYILSVIAKRLRTILKEKTVIGRLSGDEFAFLLLDVRDAQHAEQLTKEVQQYIEEPIEVKDQMHTPSLSFGIALYPEHAKKPSELAMKAEKALSIARTHGGGGCEMYQHGTAAKTLERILLENELRKSVHLGHLHLDYQPKVNLKTGKLIGVEALVRWNHPDLGRIPPDKFIPVAEETKIIIPLGEWVLREACGQAKKWQDNGYGPFRVAINMSAVQLEEPTILHTIKTILEETGVTTDLIEIELTESAFANREDMQGRIREIRALGITVSIDDFGTGYSTFSYIKELPADTIKIDMSFVRDIHLNEDSQAIVKAIVTLADTVGLNVIAEGVEYEEQAVILMNLGCREGQGYYYSKPTSPDACEQFMGKRLKTNKYSDTC</sequence>
<feature type="domain" description="PAC" evidence="2">
    <location>
        <begin position="93"/>
        <end position="147"/>
    </location>
</feature>